<gene>
    <name evidence="1" type="ORF">HPB47_005682</name>
</gene>
<sequence>MTKMIGCFIARGMHAYNVVEEAGFLDLMDCAMPDCVVLSRTTFSRAFIPELYKSEKKGGEKGAWGDLCQQSKVPLSHNRQLDLT</sequence>
<accession>A0AC60PD43</accession>
<name>A0AC60PD43_IXOPE</name>
<evidence type="ECO:0000313" key="2">
    <source>
        <dbReference type="Proteomes" id="UP000805193"/>
    </source>
</evidence>
<dbReference type="Proteomes" id="UP000805193">
    <property type="component" value="Unassembled WGS sequence"/>
</dbReference>
<keyword evidence="2" id="KW-1185">Reference proteome</keyword>
<comment type="caution">
    <text evidence="1">The sequence shown here is derived from an EMBL/GenBank/DDBJ whole genome shotgun (WGS) entry which is preliminary data.</text>
</comment>
<proteinExistence type="predicted"/>
<dbReference type="EMBL" id="JABSTQ010010855">
    <property type="protein sequence ID" value="KAG0417353.1"/>
    <property type="molecule type" value="Genomic_DNA"/>
</dbReference>
<protein>
    <submittedName>
        <fullName evidence="1">Uncharacterized protein</fullName>
    </submittedName>
</protein>
<reference evidence="1 2" key="1">
    <citation type="journal article" date="2020" name="Cell">
        <title>Large-Scale Comparative Analyses of Tick Genomes Elucidate Their Genetic Diversity and Vector Capacities.</title>
        <authorList>
            <consortium name="Tick Genome and Microbiome Consortium (TIGMIC)"/>
            <person name="Jia N."/>
            <person name="Wang J."/>
            <person name="Shi W."/>
            <person name="Du L."/>
            <person name="Sun Y."/>
            <person name="Zhan W."/>
            <person name="Jiang J.F."/>
            <person name="Wang Q."/>
            <person name="Zhang B."/>
            <person name="Ji P."/>
            <person name="Bell-Sakyi L."/>
            <person name="Cui X.M."/>
            <person name="Yuan T.T."/>
            <person name="Jiang B.G."/>
            <person name="Yang W.F."/>
            <person name="Lam T.T."/>
            <person name="Chang Q.C."/>
            <person name="Ding S.J."/>
            <person name="Wang X.J."/>
            <person name="Zhu J.G."/>
            <person name="Ruan X.D."/>
            <person name="Zhao L."/>
            <person name="Wei J.T."/>
            <person name="Ye R.Z."/>
            <person name="Que T.C."/>
            <person name="Du C.H."/>
            <person name="Zhou Y.H."/>
            <person name="Cheng J.X."/>
            <person name="Dai P.F."/>
            <person name="Guo W.B."/>
            <person name="Han X.H."/>
            <person name="Huang E.J."/>
            <person name="Li L.F."/>
            <person name="Wei W."/>
            <person name="Gao Y.C."/>
            <person name="Liu J.Z."/>
            <person name="Shao H.Z."/>
            <person name="Wang X."/>
            <person name="Wang C.C."/>
            <person name="Yang T.C."/>
            <person name="Huo Q.B."/>
            <person name="Li W."/>
            <person name="Chen H.Y."/>
            <person name="Chen S.E."/>
            <person name="Zhou L.G."/>
            <person name="Ni X.B."/>
            <person name="Tian J.H."/>
            <person name="Sheng Y."/>
            <person name="Liu T."/>
            <person name="Pan Y.S."/>
            <person name="Xia L.Y."/>
            <person name="Li J."/>
            <person name="Zhao F."/>
            <person name="Cao W.C."/>
        </authorList>
    </citation>
    <scope>NUCLEOTIDE SEQUENCE [LARGE SCALE GENOMIC DNA]</scope>
    <source>
        <strain evidence="1">Iper-2018</strain>
    </source>
</reference>
<organism evidence="1 2">
    <name type="scientific">Ixodes persulcatus</name>
    <name type="common">Taiga tick</name>
    <dbReference type="NCBI Taxonomy" id="34615"/>
    <lineage>
        <taxon>Eukaryota</taxon>
        <taxon>Metazoa</taxon>
        <taxon>Ecdysozoa</taxon>
        <taxon>Arthropoda</taxon>
        <taxon>Chelicerata</taxon>
        <taxon>Arachnida</taxon>
        <taxon>Acari</taxon>
        <taxon>Parasitiformes</taxon>
        <taxon>Ixodida</taxon>
        <taxon>Ixodoidea</taxon>
        <taxon>Ixodidae</taxon>
        <taxon>Ixodinae</taxon>
        <taxon>Ixodes</taxon>
    </lineage>
</organism>
<evidence type="ECO:0000313" key="1">
    <source>
        <dbReference type="EMBL" id="KAG0417353.1"/>
    </source>
</evidence>